<comment type="caution">
    <text evidence="1">The sequence shown here is derived from an EMBL/GenBank/DDBJ whole genome shotgun (WGS) entry which is preliminary data.</text>
</comment>
<keyword evidence="2" id="KW-1185">Reference proteome</keyword>
<evidence type="ECO:0000313" key="1">
    <source>
        <dbReference type="EMBL" id="RZU52331.1"/>
    </source>
</evidence>
<proteinExistence type="predicted"/>
<sequence>MCAVAVLGLAVSPFNPWRFPASSRSPHFMPLSELR</sequence>
<dbReference type="Proteomes" id="UP000292564">
    <property type="component" value="Unassembled WGS sequence"/>
</dbReference>
<dbReference type="AlphaFoldDB" id="A0A4Q7ZNQ6"/>
<gene>
    <name evidence="1" type="ORF">EV385_4188</name>
</gene>
<dbReference type="EMBL" id="SHKY01000001">
    <property type="protein sequence ID" value="RZU52331.1"/>
    <property type="molecule type" value="Genomic_DNA"/>
</dbReference>
<organism evidence="1 2">
    <name type="scientific">Krasilnikovia cinnamomea</name>
    <dbReference type="NCBI Taxonomy" id="349313"/>
    <lineage>
        <taxon>Bacteria</taxon>
        <taxon>Bacillati</taxon>
        <taxon>Actinomycetota</taxon>
        <taxon>Actinomycetes</taxon>
        <taxon>Micromonosporales</taxon>
        <taxon>Micromonosporaceae</taxon>
        <taxon>Krasilnikovia</taxon>
    </lineage>
</organism>
<reference evidence="1 2" key="1">
    <citation type="submission" date="2019-02" db="EMBL/GenBank/DDBJ databases">
        <title>Sequencing the genomes of 1000 actinobacteria strains.</title>
        <authorList>
            <person name="Klenk H.-P."/>
        </authorList>
    </citation>
    <scope>NUCLEOTIDE SEQUENCE [LARGE SCALE GENOMIC DNA]</scope>
    <source>
        <strain evidence="1 2">DSM 45162</strain>
    </source>
</reference>
<evidence type="ECO:0000313" key="2">
    <source>
        <dbReference type="Proteomes" id="UP000292564"/>
    </source>
</evidence>
<name>A0A4Q7ZNQ6_9ACTN</name>
<accession>A0A4Q7ZNQ6</accession>
<protein>
    <submittedName>
        <fullName evidence="1">Uncharacterized protein</fullName>
    </submittedName>
</protein>